<dbReference type="OrthoDB" id="899at2759"/>
<gene>
    <name evidence="4" type="ORF">MIND_00984900</name>
</gene>
<dbReference type="Proteomes" id="UP000636479">
    <property type="component" value="Unassembled WGS sequence"/>
</dbReference>
<dbReference type="SUPFAM" id="SSF55856">
    <property type="entry name" value="Cytochrome b5-like heme/steroid binding domain"/>
    <property type="match status" value="1"/>
</dbReference>
<dbReference type="PANTHER" id="PTHR10281:SF115">
    <property type="entry name" value="BINDING PROTEIN, PUTATIVE (AFU_ORTHOLOGUE AFUA_4G06240)-RELATED"/>
    <property type="match status" value="1"/>
</dbReference>
<dbReference type="GeneID" id="59348973"/>
<dbReference type="GO" id="GO:0005783">
    <property type="term" value="C:endoplasmic reticulum"/>
    <property type="evidence" value="ECO:0007669"/>
    <property type="project" value="TreeGrafter"/>
</dbReference>
<keyword evidence="2" id="KW-1133">Transmembrane helix</keyword>
<comment type="caution">
    <text evidence="4">The sequence shown here is derived from an EMBL/GenBank/DDBJ whole genome shotgun (WGS) entry which is preliminary data.</text>
</comment>
<dbReference type="GO" id="GO:0016020">
    <property type="term" value="C:membrane"/>
    <property type="evidence" value="ECO:0007669"/>
    <property type="project" value="TreeGrafter"/>
</dbReference>
<feature type="transmembrane region" description="Helical" evidence="2">
    <location>
        <begin position="15"/>
        <end position="36"/>
    </location>
</feature>
<evidence type="ECO:0000259" key="3">
    <source>
        <dbReference type="SMART" id="SM01117"/>
    </source>
</evidence>
<evidence type="ECO:0000256" key="2">
    <source>
        <dbReference type="SAM" id="Phobius"/>
    </source>
</evidence>
<keyword evidence="2" id="KW-0472">Membrane</keyword>
<evidence type="ECO:0000313" key="4">
    <source>
        <dbReference type="EMBL" id="KAF7297510.1"/>
    </source>
</evidence>
<dbReference type="Pfam" id="PF00173">
    <property type="entry name" value="Cyt-b5"/>
    <property type="match status" value="1"/>
</dbReference>
<reference evidence="4" key="1">
    <citation type="submission" date="2020-05" db="EMBL/GenBank/DDBJ databases">
        <title>Mycena genomes resolve the evolution of fungal bioluminescence.</title>
        <authorList>
            <person name="Tsai I.J."/>
        </authorList>
    </citation>
    <scope>NUCLEOTIDE SEQUENCE</scope>
    <source>
        <strain evidence="4">171206Taipei</strain>
    </source>
</reference>
<sequence length="201" mass="22126">MSSTPAPSTSLLESFWAFVGVAKYSLVVIVPLLFLLNRSHIRSSTRERMIRAQAEEAAREGEKGEKKTIMQPARTDLLPPKDERYTLAQLAEFDGKDGRPIYVSIKGTVFDVTRNAAVYGPGQSYAVFAAKDGSRGLGMSSLKEEDAVPDYSVLDEKDLKVLNDWHLFFVKRYNIVGKVTDHPTILAQEAAAAAEAQNTSS</sequence>
<feature type="domain" description="Cytochrome b5 heme-binding" evidence="3">
    <location>
        <begin position="85"/>
        <end position="180"/>
    </location>
</feature>
<dbReference type="RefSeq" id="XP_037217869.1">
    <property type="nucleotide sequence ID" value="XM_037366457.1"/>
</dbReference>
<comment type="similarity">
    <text evidence="1">Belongs to the cytochrome b5 family. MAPR subfamily.</text>
</comment>
<keyword evidence="5" id="KW-1185">Reference proteome</keyword>
<protein>
    <submittedName>
        <fullName evidence="4">Cytochrome b5 heme-binding domain-containing protein</fullName>
    </submittedName>
</protein>
<proteinExistence type="inferred from homology"/>
<dbReference type="InterPro" id="IPR050577">
    <property type="entry name" value="MAPR/NEUFC/NENF-like"/>
</dbReference>
<dbReference type="SMART" id="SM01117">
    <property type="entry name" value="Cyt-b5"/>
    <property type="match status" value="1"/>
</dbReference>
<dbReference type="AlphaFoldDB" id="A0A8H6SEW9"/>
<dbReference type="GO" id="GO:0020037">
    <property type="term" value="F:heme binding"/>
    <property type="evidence" value="ECO:0007669"/>
    <property type="project" value="UniProtKB-ARBA"/>
</dbReference>
<dbReference type="InterPro" id="IPR001199">
    <property type="entry name" value="Cyt_B5-like_heme/steroid-bd"/>
</dbReference>
<keyword evidence="2" id="KW-0812">Transmembrane</keyword>
<dbReference type="FunFam" id="3.10.120.10:FF:000003">
    <property type="entry name" value="membrane-associated progesterone receptor component 1"/>
    <property type="match status" value="1"/>
</dbReference>
<name>A0A8H6SEW9_9AGAR</name>
<dbReference type="Gene3D" id="3.10.120.10">
    <property type="entry name" value="Cytochrome b5-like heme/steroid binding domain"/>
    <property type="match status" value="1"/>
</dbReference>
<dbReference type="PANTHER" id="PTHR10281">
    <property type="entry name" value="MEMBRANE-ASSOCIATED PROGESTERONE RECEPTOR COMPONENT-RELATED"/>
    <property type="match status" value="1"/>
</dbReference>
<evidence type="ECO:0000313" key="5">
    <source>
        <dbReference type="Proteomes" id="UP000636479"/>
    </source>
</evidence>
<accession>A0A8H6SEW9</accession>
<dbReference type="InterPro" id="IPR036400">
    <property type="entry name" value="Cyt_B5-like_heme/steroid_sf"/>
</dbReference>
<evidence type="ECO:0000256" key="1">
    <source>
        <dbReference type="ARBA" id="ARBA00038357"/>
    </source>
</evidence>
<organism evidence="4 5">
    <name type="scientific">Mycena indigotica</name>
    <dbReference type="NCBI Taxonomy" id="2126181"/>
    <lineage>
        <taxon>Eukaryota</taxon>
        <taxon>Fungi</taxon>
        <taxon>Dikarya</taxon>
        <taxon>Basidiomycota</taxon>
        <taxon>Agaricomycotina</taxon>
        <taxon>Agaricomycetes</taxon>
        <taxon>Agaricomycetidae</taxon>
        <taxon>Agaricales</taxon>
        <taxon>Marasmiineae</taxon>
        <taxon>Mycenaceae</taxon>
        <taxon>Mycena</taxon>
    </lineage>
</organism>
<dbReference type="EMBL" id="JACAZF010000008">
    <property type="protein sequence ID" value="KAF7297510.1"/>
    <property type="molecule type" value="Genomic_DNA"/>
</dbReference>